<dbReference type="PANTHER" id="PTHR37984:SF5">
    <property type="entry name" value="PROTEIN NYNRIN-LIKE"/>
    <property type="match status" value="1"/>
</dbReference>
<organism evidence="2 3">
    <name type="scientific">Spinacia oleracea</name>
    <name type="common">Spinach</name>
    <dbReference type="NCBI Taxonomy" id="3562"/>
    <lineage>
        <taxon>Eukaryota</taxon>
        <taxon>Viridiplantae</taxon>
        <taxon>Streptophyta</taxon>
        <taxon>Embryophyta</taxon>
        <taxon>Tracheophyta</taxon>
        <taxon>Spermatophyta</taxon>
        <taxon>Magnoliopsida</taxon>
        <taxon>eudicotyledons</taxon>
        <taxon>Gunneridae</taxon>
        <taxon>Pentapetalae</taxon>
        <taxon>Caryophyllales</taxon>
        <taxon>Chenopodiaceae</taxon>
        <taxon>Chenopodioideae</taxon>
        <taxon>Anserineae</taxon>
        <taxon>Spinacia</taxon>
    </lineage>
</organism>
<keyword evidence="2" id="KW-1185">Reference proteome</keyword>
<evidence type="ECO:0000313" key="3">
    <source>
        <dbReference type="RefSeq" id="XP_056689960.1"/>
    </source>
</evidence>
<dbReference type="Pfam" id="PF00665">
    <property type="entry name" value="rve"/>
    <property type="match status" value="1"/>
</dbReference>
<dbReference type="InterPro" id="IPR050951">
    <property type="entry name" value="Retrovirus_Pol_polyprotein"/>
</dbReference>
<dbReference type="InterPro" id="IPR001584">
    <property type="entry name" value="Integrase_cat-core"/>
</dbReference>
<accession>A0ABM3R2X4</accession>
<dbReference type="InterPro" id="IPR036397">
    <property type="entry name" value="RNaseH_sf"/>
</dbReference>
<dbReference type="PANTHER" id="PTHR37984">
    <property type="entry name" value="PROTEIN CBG26694"/>
    <property type="match status" value="1"/>
</dbReference>
<reference evidence="3" key="2">
    <citation type="submission" date="2025-08" db="UniProtKB">
        <authorList>
            <consortium name="RefSeq"/>
        </authorList>
    </citation>
    <scope>IDENTIFICATION</scope>
    <source>
        <tissue evidence="3">Leaf</tissue>
    </source>
</reference>
<dbReference type="SUPFAM" id="SSF53098">
    <property type="entry name" value="Ribonuclease H-like"/>
    <property type="match status" value="1"/>
</dbReference>
<dbReference type="PROSITE" id="PS50994">
    <property type="entry name" value="INTEGRASE"/>
    <property type="match status" value="1"/>
</dbReference>
<sequence>MDIVGPFTTASGGRKFLIVAVDYFSKWIVADLVMKITANQVRKFIWKNIIKRFRKLREILFDHGVQFDCAPIRAFLAEYRIKFAYSSVCHPQSNGQAEATNKHILTALKKKLGGFKGKWAETVPKALARFPARSQATSRNQVSNIINRISRAYNKRVKHRKLEVGDYSAPSRRSNRKSTKTRQAYSKLGRVVQDMGGSHSRILQANANGWNTTKKLMER</sequence>
<evidence type="ECO:0000313" key="2">
    <source>
        <dbReference type="Proteomes" id="UP000813463"/>
    </source>
</evidence>
<name>A0ABM3R2X4_SPIOL</name>
<dbReference type="Gene3D" id="3.30.420.10">
    <property type="entry name" value="Ribonuclease H-like superfamily/Ribonuclease H"/>
    <property type="match status" value="1"/>
</dbReference>
<dbReference type="InterPro" id="IPR012337">
    <property type="entry name" value="RNaseH-like_sf"/>
</dbReference>
<dbReference type="RefSeq" id="XP_056689960.1">
    <property type="nucleotide sequence ID" value="XM_056833982.1"/>
</dbReference>
<dbReference type="Proteomes" id="UP000813463">
    <property type="component" value="Chromosome 1"/>
</dbReference>
<dbReference type="GeneID" id="130464438"/>
<protein>
    <recommendedName>
        <fullName evidence="1">Integrase catalytic domain-containing protein</fullName>
    </recommendedName>
</protein>
<feature type="domain" description="Integrase catalytic" evidence="1">
    <location>
        <begin position="1"/>
        <end position="178"/>
    </location>
</feature>
<evidence type="ECO:0000259" key="1">
    <source>
        <dbReference type="PROSITE" id="PS50994"/>
    </source>
</evidence>
<reference evidence="2" key="1">
    <citation type="journal article" date="2021" name="Nat. Commun.">
        <title>Genomic analyses provide insights into spinach domestication and the genetic basis of agronomic traits.</title>
        <authorList>
            <person name="Cai X."/>
            <person name="Sun X."/>
            <person name="Xu C."/>
            <person name="Sun H."/>
            <person name="Wang X."/>
            <person name="Ge C."/>
            <person name="Zhang Z."/>
            <person name="Wang Q."/>
            <person name="Fei Z."/>
            <person name="Jiao C."/>
            <person name="Wang Q."/>
        </authorList>
    </citation>
    <scope>NUCLEOTIDE SEQUENCE [LARGE SCALE GENOMIC DNA]</scope>
    <source>
        <strain evidence="2">cv. Varoflay</strain>
    </source>
</reference>
<proteinExistence type="predicted"/>
<gene>
    <name evidence="3" type="primary">LOC130464438</name>
</gene>